<keyword evidence="3" id="KW-1185">Reference proteome</keyword>
<gene>
    <name evidence="2" type="ORF">X975_00428</name>
</gene>
<evidence type="ECO:0000313" key="2">
    <source>
        <dbReference type="EMBL" id="KFM81058.1"/>
    </source>
</evidence>
<proteinExistence type="predicted"/>
<sequence length="181" mass="21332">MGEFMRKFTKALLLELAEEFDTNVCQANRVREIRQAIRNSEDYEEEALKEYAARIWAATEQKKAEEIAEQERREREQERAEREWERVFELEKLKVINVVETNSLVSMISTVEQSREKRVNLKGLVPRIEPSKIDISLFCMVFEKQAQKENIKEIKLCLAINSFITSRCSPDNSERTSRQRG</sequence>
<reference evidence="2 3" key="1">
    <citation type="submission" date="2013-11" db="EMBL/GenBank/DDBJ databases">
        <title>Genome sequencing of Stegodyphus mimosarum.</title>
        <authorList>
            <person name="Bechsgaard J."/>
        </authorList>
    </citation>
    <scope>NUCLEOTIDE SEQUENCE [LARGE SCALE GENOMIC DNA]</scope>
</reference>
<evidence type="ECO:0000256" key="1">
    <source>
        <dbReference type="SAM" id="Coils"/>
    </source>
</evidence>
<dbReference type="Proteomes" id="UP000054359">
    <property type="component" value="Unassembled WGS sequence"/>
</dbReference>
<feature type="non-terminal residue" evidence="2">
    <location>
        <position position="181"/>
    </location>
</feature>
<feature type="coiled-coil region" evidence="1">
    <location>
        <begin position="58"/>
        <end position="87"/>
    </location>
</feature>
<dbReference type="OMA" id="MISTVEQ"/>
<organism evidence="2 3">
    <name type="scientific">Stegodyphus mimosarum</name>
    <name type="common">African social velvet spider</name>
    <dbReference type="NCBI Taxonomy" id="407821"/>
    <lineage>
        <taxon>Eukaryota</taxon>
        <taxon>Metazoa</taxon>
        <taxon>Ecdysozoa</taxon>
        <taxon>Arthropoda</taxon>
        <taxon>Chelicerata</taxon>
        <taxon>Arachnida</taxon>
        <taxon>Araneae</taxon>
        <taxon>Araneomorphae</taxon>
        <taxon>Entelegynae</taxon>
        <taxon>Eresoidea</taxon>
        <taxon>Eresidae</taxon>
        <taxon>Stegodyphus</taxon>
    </lineage>
</organism>
<dbReference type="AlphaFoldDB" id="A0A087UUL9"/>
<dbReference type="EMBL" id="KK121704">
    <property type="protein sequence ID" value="KFM81058.1"/>
    <property type="molecule type" value="Genomic_DNA"/>
</dbReference>
<evidence type="ECO:0000313" key="3">
    <source>
        <dbReference type="Proteomes" id="UP000054359"/>
    </source>
</evidence>
<name>A0A087UUL9_STEMI</name>
<keyword evidence="1" id="KW-0175">Coiled coil</keyword>
<accession>A0A087UUL9</accession>
<protein>
    <submittedName>
        <fullName evidence="2">Uncharacterized protein</fullName>
    </submittedName>
</protein>